<evidence type="ECO:0000256" key="9">
    <source>
        <dbReference type="ARBA" id="ARBA00022777"/>
    </source>
</evidence>
<keyword evidence="7 13" id="KW-0791">Threonine biosynthesis</keyword>
<accession>A0A7Y0EHM2</accession>
<comment type="function">
    <text evidence="12 13">Catalyzes the ATP-dependent phosphorylation of L-homoserine to L-homoserine phosphate.</text>
</comment>
<sequence>MVEVRVPATSANMGPGFDCLGIAVNMYNKFIVEEIEEGLIIEGCDDKFKSEDNLIYRAMKKCFEKIGYKPTGLKIKIESQIPVSRGLGSSAACVLGGVVCANELAGRVLNDQQLLDLAVEVEGHPDNINPAFCGGMTVSISEGEEVVYNKVNIKEGIKFCALIPNFTLSTEKARAVLPKFLNYNQGIYNIGRTALLISALNNGDFHLLKFACKDKLHEDYRAQLIENFYSVKEQCEKLDCLGVFLSGAGPTIMVMLKEEDNEFVQNIQKFLNVLKGKWSVKELKIENEGVIVNREAALTKCS</sequence>
<dbReference type="GO" id="GO:0005737">
    <property type="term" value="C:cytoplasm"/>
    <property type="evidence" value="ECO:0007669"/>
    <property type="project" value="UniProtKB-SubCell"/>
</dbReference>
<evidence type="ECO:0000259" key="15">
    <source>
        <dbReference type="Pfam" id="PF08544"/>
    </source>
</evidence>
<dbReference type="PIRSF" id="PIRSF000676">
    <property type="entry name" value="Homoser_kin"/>
    <property type="match status" value="1"/>
</dbReference>
<evidence type="ECO:0000256" key="4">
    <source>
        <dbReference type="ARBA" id="ARBA00017858"/>
    </source>
</evidence>
<dbReference type="InterPro" id="IPR013750">
    <property type="entry name" value="GHMP_kinase_C_dom"/>
</dbReference>
<comment type="caution">
    <text evidence="16">The sequence shown here is derived from an EMBL/GenBank/DDBJ whole genome shotgun (WGS) entry which is preliminary data.</text>
</comment>
<dbReference type="EC" id="2.7.1.39" evidence="3 13"/>
<dbReference type="Pfam" id="PF00288">
    <property type="entry name" value="GHMP_kinases_N"/>
    <property type="match status" value="1"/>
</dbReference>
<keyword evidence="17" id="KW-1185">Reference proteome</keyword>
<gene>
    <name evidence="13" type="primary">thrB</name>
    <name evidence="16" type="ORF">HBE96_12925</name>
</gene>
<dbReference type="PRINTS" id="PR00958">
    <property type="entry name" value="HOMSERKINASE"/>
</dbReference>
<evidence type="ECO:0000256" key="6">
    <source>
        <dbReference type="ARBA" id="ARBA00022679"/>
    </source>
</evidence>
<dbReference type="HAMAP" id="MF_00384">
    <property type="entry name" value="Homoser_kinase"/>
    <property type="match status" value="1"/>
</dbReference>
<evidence type="ECO:0000256" key="5">
    <source>
        <dbReference type="ARBA" id="ARBA00022605"/>
    </source>
</evidence>
<evidence type="ECO:0000256" key="2">
    <source>
        <dbReference type="ARBA" id="ARBA00007370"/>
    </source>
</evidence>
<dbReference type="Gene3D" id="3.30.70.890">
    <property type="entry name" value="GHMP kinase, C-terminal domain"/>
    <property type="match status" value="1"/>
</dbReference>
<dbReference type="SUPFAM" id="SSF55060">
    <property type="entry name" value="GHMP Kinase, C-terminal domain"/>
    <property type="match status" value="1"/>
</dbReference>
<organism evidence="16 17">
    <name type="scientific">Clostridium muellerianum</name>
    <dbReference type="NCBI Taxonomy" id="2716538"/>
    <lineage>
        <taxon>Bacteria</taxon>
        <taxon>Bacillati</taxon>
        <taxon>Bacillota</taxon>
        <taxon>Clostridia</taxon>
        <taxon>Eubacteriales</taxon>
        <taxon>Clostridiaceae</taxon>
        <taxon>Clostridium</taxon>
    </lineage>
</organism>
<keyword evidence="10 13" id="KW-0067">ATP-binding</keyword>
<dbReference type="Proteomes" id="UP000537131">
    <property type="component" value="Unassembled WGS sequence"/>
</dbReference>
<evidence type="ECO:0000256" key="3">
    <source>
        <dbReference type="ARBA" id="ARBA00012078"/>
    </source>
</evidence>
<evidence type="ECO:0000256" key="11">
    <source>
        <dbReference type="ARBA" id="ARBA00049375"/>
    </source>
</evidence>
<keyword evidence="5 13" id="KW-0028">Amino-acid biosynthesis</keyword>
<keyword evidence="6 13" id="KW-0808">Transferase</keyword>
<evidence type="ECO:0000313" key="16">
    <source>
        <dbReference type="EMBL" id="NMM63561.1"/>
    </source>
</evidence>
<dbReference type="NCBIfam" id="TIGR00191">
    <property type="entry name" value="thrB"/>
    <property type="match status" value="1"/>
</dbReference>
<name>A0A7Y0EHM2_9CLOT</name>
<dbReference type="GO" id="GO:0005524">
    <property type="term" value="F:ATP binding"/>
    <property type="evidence" value="ECO:0007669"/>
    <property type="project" value="UniProtKB-UniRule"/>
</dbReference>
<evidence type="ECO:0000256" key="13">
    <source>
        <dbReference type="HAMAP-Rule" id="MF_00384"/>
    </source>
</evidence>
<feature type="domain" description="GHMP kinase C-terminal" evidence="15">
    <location>
        <begin position="197"/>
        <end position="265"/>
    </location>
</feature>
<comment type="pathway">
    <text evidence="1 13">Amino-acid biosynthesis; L-threonine biosynthesis; L-threonine from L-aspartate: step 4/5.</text>
</comment>
<dbReference type="InterPro" id="IPR014721">
    <property type="entry name" value="Ribsml_uS5_D2-typ_fold_subgr"/>
</dbReference>
<dbReference type="InterPro" id="IPR036554">
    <property type="entry name" value="GHMP_kinase_C_sf"/>
</dbReference>
<dbReference type="PROSITE" id="PS00627">
    <property type="entry name" value="GHMP_KINASES_ATP"/>
    <property type="match status" value="1"/>
</dbReference>
<evidence type="ECO:0000256" key="10">
    <source>
        <dbReference type="ARBA" id="ARBA00022840"/>
    </source>
</evidence>
<dbReference type="EMBL" id="JABBNI010000024">
    <property type="protein sequence ID" value="NMM63561.1"/>
    <property type="molecule type" value="Genomic_DNA"/>
</dbReference>
<dbReference type="InterPro" id="IPR000870">
    <property type="entry name" value="Homoserine_kinase"/>
</dbReference>
<dbReference type="GO" id="GO:0004413">
    <property type="term" value="F:homoserine kinase activity"/>
    <property type="evidence" value="ECO:0007669"/>
    <property type="project" value="UniProtKB-UniRule"/>
</dbReference>
<dbReference type="InterPro" id="IPR006204">
    <property type="entry name" value="GHMP_kinase_N_dom"/>
</dbReference>
<reference evidence="16 17" key="1">
    <citation type="submission" date="2020-06" db="EMBL/GenBank/DDBJ databases">
        <title>Complete Genome Sequence of Clostridium muelleri sp. nov. P21T, an Acid-Alcohol Producing Acetogen Isolated from Old Hay.</title>
        <authorList>
            <person name="Duncan K.E."/>
            <person name="Tanner R.S."/>
        </authorList>
    </citation>
    <scope>NUCLEOTIDE SEQUENCE [LARGE SCALE GENOMIC DNA]</scope>
    <source>
        <strain evidence="16 17">P21</strain>
    </source>
</reference>
<dbReference type="GO" id="GO:0009088">
    <property type="term" value="P:threonine biosynthetic process"/>
    <property type="evidence" value="ECO:0007669"/>
    <property type="project" value="UniProtKB-UniRule"/>
</dbReference>
<evidence type="ECO:0000259" key="14">
    <source>
        <dbReference type="Pfam" id="PF00288"/>
    </source>
</evidence>
<comment type="catalytic activity">
    <reaction evidence="11 13">
        <text>L-homoserine + ATP = O-phospho-L-homoserine + ADP + H(+)</text>
        <dbReference type="Rhea" id="RHEA:13985"/>
        <dbReference type="ChEBI" id="CHEBI:15378"/>
        <dbReference type="ChEBI" id="CHEBI:30616"/>
        <dbReference type="ChEBI" id="CHEBI:57476"/>
        <dbReference type="ChEBI" id="CHEBI:57590"/>
        <dbReference type="ChEBI" id="CHEBI:456216"/>
        <dbReference type="EC" id="2.7.1.39"/>
    </reaction>
</comment>
<dbReference type="PANTHER" id="PTHR20861">
    <property type="entry name" value="HOMOSERINE/4-DIPHOSPHOCYTIDYL-2-C-METHYL-D-ERYTHRITOL KINASE"/>
    <property type="match status" value="1"/>
</dbReference>
<dbReference type="SUPFAM" id="SSF54211">
    <property type="entry name" value="Ribosomal protein S5 domain 2-like"/>
    <property type="match status" value="1"/>
</dbReference>
<comment type="subcellular location">
    <subcellularLocation>
        <location evidence="13">Cytoplasm</location>
    </subcellularLocation>
</comment>
<evidence type="ECO:0000256" key="12">
    <source>
        <dbReference type="ARBA" id="ARBA00049954"/>
    </source>
</evidence>
<dbReference type="AlphaFoldDB" id="A0A7Y0EHM2"/>
<dbReference type="Pfam" id="PF08544">
    <property type="entry name" value="GHMP_kinases_C"/>
    <property type="match status" value="1"/>
</dbReference>
<feature type="domain" description="GHMP kinase N-terminal" evidence="14">
    <location>
        <begin position="53"/>
        <end position="135"/>
    </location>
</feature>
<comment type="similarity">
    <text evidence="2 13">Belongs to the GHMP kinase family. Homoserine kinase subfamily.</text>
</comment>
<keyword evidence="8 13" id="KW-0547">Nucleotide-binding</keyword>
<evidence type="ECO:0000256" key="7">
    <source>
        <dbReference type="ARBA" id="ARBA00022697"/>
    </source>
</evidence>
<dbReference type="Gene3D" id="3.30.230.10">
    <property type="match status" value="1"/>
</dbReference>
<protein>
    <recommendedName>
        <fullName evidence="4 13">Homoserine kinase</fullName>
        <shortName evidence="13">HK</shortName>
        <shortName evidence="13">HSK</shortName>
        <ecNumber evidence="3 13">2.7.1.39</ecNumber>
    </recommendedName>
</protein>
<dbReference type="PANTHER" id="PTHR20861:SF1">
    <property type="entry name" value="HOMOSERINE KINASE"/>
    <property type="match status" value="1"/>
</dbReference>
<keyword evidence="9 13" id="KW-0418">Kinase</keyword>
<dbReference type="UniPathway" id="UPA00050">
    <property type="reaction ID" value="UER00064"/>
</dbReference>
<dbReference type="InterPro" id="IPR006203">
    <property type="entry name" value="GHMP_knse_ATP-bd_CS"/>
</dbReference>
<proteinExistence type="inferred from homology"/>
<dbReference type="RefSeq" id="WP_169298158.1">
    <property type="nucleotide sequence ID" value="NZ_JABBNI010000024.1"/>
</dbReference>
<evidence type="ECO:0000256" key="8">
    <source>
        <dbReference type="ARBA" id="ARBA00022741"/>
    </source>
</evidence>
<evidence type="ECO:0000256" key="1">
    <source>
        <dbReference type="ARBA" id="ARBA00005015"/>
    </source>
</evidence>
<keyword evidence="13" id="KW-0963">Cytoplasm</keyword>
<evidence type="ECO:0000313" key="17">
    <source>
        <dbReference type="Proteomes" id="UP000537131"/>
    </source>
</evidence>
<feature type="binding site" evidence="13">
    <location>
        <begin position="82"/>
        <end position="92"/>
    </location>
    <ligand>
        <name>ATP</name>
        <dbReference type="ChEBI" id="CHEBI:30616"/>
    </ligand>
</feature>
<dbReference type="InterPro" id="IPR020568">
    <property type="entry name" value="Ribosomal_Su5_D2-typ_SF"/>
</dbReference>